<dbReference type="EMBL" id="CP000853">
    <property type="protein sequence ID" value="ABW19028.1"/>
    <property type="molecule type" value="Genomic_DNA"/>
</dbReference>
<protein>
    <submittedName>
        <fullName evidence="2">Uncharacterized protein</fullName>
    </submittedName>
</protein>
<name>A8MHE1_ALKOO</name>
<keyword evidence="1" id="KW-1133">Transmembrane helix</keyword>
<dbReference type="KEGG" id="aoe:Clos_1484"/>
<dbReference type="HOGENOM" id="CLU_053813_0_0_9"/>
<keyword evidence="3" id="KW-1185">Reference proteome</keyword>
<evidence type="ECO:0000313" key="3">
    <source>
        <dbReference type="Proteomes" id="UP000000269"/>
    </source>
</evidence>
<proteinExistence type="predicted"/>
<dbReference type="eggNOG" id="ENOG502ZBM6">
    <property type="taxonomic scope" value="Bacteria"/>
</dbReference>
<evidence type="ECO:0000313" key="2">
    <source>
        <dbReference type="EMBL" id="ABW19028.1"/>
    </source>
</evidence>
<feature type="transmembrane region" description="Helical" evidence="1">
    <location>
        <begin position="12"/>
        <end position="37"/>
    </location>
</feature>
<gene>
    <name evidence="2" type="ordered locus">Clos_1484</name>
</gene>
<keyword evidence="1" id="KW-0812">Transmembrane</keyword>
<organism evidence="2 3">
    <name type="scientific">Alkaliphilus oremlandii (strain OhILAs)</name>
    <name type="common">Clostridium oremlandii (strain OhILAs)</name>
    <dbReference type="NCBI Taxonomy" id="350688"/>
    <lineage>
        <taxon>Bacteria</taxon>
        <taxon>Bacillati</taxon>
        <taxon>Bacillota</taxon>
        <taxon>Clostridia</taxon>
        <taxon>Peptostreptococcales</taxon>
        <taxon>Natronincolaceae</taxon>
        <taxon>Alkaliphilus</taxon>
    </lineage>
</organism>
<accession>A8MHE1</accession>
<evidence type="ECO:0000256" key="1">
    <source>
        <dbReference type="SAM" id="Phobius"/>
    </source>
</evidence>
<dbReference type="STRING" id="350688.Clos_1484"/>
<dbReference type="Proteomes" id="UP000000269">
    <property type="component" value="Chromosome"/>
</dbReference>
<dbReference type="AlphaFoldDB" id="A8MHE1"/>
<sequence>MTVSNEQLNKNSIFKTILIIVISFISLPLIILTIMYFSNEDFKDNANKVLSVLPGKAGVYFQSVPTKMEREDIKKDIAKHYITLDENRILDKLLIVKGENEQLYSDLVVLMSKENPNKMKKVKEQLKVLKIKEDPINRILDEIDKESEEKINSLQKYYTSLKLSQAIDEIERTYASNEISIDELVRLFQNLKAEQAAKYAFYLNDDIVKQIEYKLPKDVLRGIEKKKQELKSNQKKLLDLSLEYENKKIEETLMELGNTNQYNMEQLAVIFKGLSINKSARVLSKINDKDFMLTLFDEINHLQYLQKEEPSVSPSIMKGITVYKEYDNKINELSVIYDKTTVEELAKMLEIMLKRNETYQKHDLTEKEQITFTEEELVIDVLKKLKPTKVAEILEMMSENTRITLSKKLLK</sequence>
<keyword evidence="1" id="KW-0472">Membrane</keyword>
<reference evidence="3" key="1">
    <citation type="submission" date="2007-10" db="EMBL/GenBank/DDBJ databases">
        <title>Complete genome of Alkaliphilus oremlandii OhILAs.</title>
        <authorList>
            <person name="Copeland A."/>
            <person name="Lucas S."/>
            <person name="Lapidus A."/>
            <person name="Barry K."/>
            <person name="Detter J.C."/>
            <person name="Glavina del Rio T."/>
            <person name="Hammon N."/>
            <person name="Israni S."/>
            <person name="Dalin E."/>
            <person name="Tice H."/>
            <person name="Pitluck S."/>
            <person name="Chain P."/>
            <person name="Malfatti S."/>
            <person name="Shin M."/>
            <person name="Vergez L."/>
            <person name="Schmutz J."/>
            <person name="Larimer F."/>
            <person name="Land M."/>
            <person name="Hauser L."/>
            <person name="Kyrpides N."/>
            <person name="Mikhailova N."/>
            <person name="Stolz J.F."/>
            <person name="Dawson A."/>
            <person name="Fisher E."/>
            <person name="Crable B."/>
            <person name="Perera E."/>
            <person name="Lisak J."/>
            <person name="Ranganathan M."/>
            <person name="Basu P."/>
            <person name="Richardson P."/>
        </authorList>
    </citation>
    <scope>NUCLEOTIDE SEQUENCE [LARGE SCALE GENOMIC DNA]</scope>
    <source>
        <strain evidence="3">OhILAs</strain>
    </source>
</reference>
<dbReference type="OrthoDB" id="1705722at2"/>
<dbReference type="RefSeq" id="WP_012159340.1">
    <property type="nucleotide sequence ID" value="NC_009922.1"/>
</dbReference>